<evidence type="ECO:0000313" key="1">
    <source>
        <dbReference type="EMBL" id="BAY87824.1"/>
    </source>
</evidence>
<accession>A0A1Z4M2U9</accession>
<dbReference type="EMBL" id="AP018229">
    <property type="protein sequence ID" value="BAY87824.1"/>
    <property type="molecule type" value="Genomic_DNA"/>
</dbReference>
<organism evidence="1 2">
    <name type="scientific">Calothrix parasitica NIES-267</name>
    <dbReference type="NCBI Taxonomy" id="1973488"/>
    <lineage>
        <taxon>Bacteria</taxon>
        <taxon>Bacillati</taxon>
        <taxon>Cyanobacteriota</taxon>
        <taxon>Cyanophyceae</taxon>
        <taxon>Nostocales</taxon>
        <taxon>Calotrichaceae</taxon>
        <taxon>Calothrix</taxon>
    </lineage>
</organism>
<keyword evidence="1" id="KW-0614">Plasmid</keyword>
<evidence type="ECO:0000313" key="2">
    <source>
        <dbReference type="Proteomes" id="UP000218418"/>
    </source>
</evidence>
<dbReference type="AlphaFoldDB" id="A0A1Z4M2U9"/>
<proteinExistence type="predicted"/>
<geneLocation type="plasmid" evidence="2">
    <name>Plasmid2 dna</name>
</geneLocation>
<reference evidence="1 2" key="1">
    <citation type="submission" date="2017-06" db="EMBL/GenBank/DDBJ databases">
        <title>Genome sequencing of cyanobaciteial culture collection at National Institute for Environmental Studies (NIES).</title>
        <authorList>
            <person name="Hirose Y."/>
            <person name="Shimura Y."/>
            <person name="Fujisawa T."/>
            <person name="Nakamura Y."/>
            <person name="Kawachi M."/>
        </authorList>
    </citation>
    <scope>NUCLEOTIDE SEQUENCE [LARGE SCALE GENOMIC DNA]</scope>
    <source>
        <strain evidence="1 2">NIES-267</strain>
        <plasmid evidence="2">Plasmid2 dna</plasmid>
    </source>
</reference>
<keyword evidence="2" id="KW-1185">Reference proteome</keyword>
<dbReference type="Proteomes" id="UP000218418">
    <property type="component" value="Plasmid plasmid2"/>
</dbReference>
<protein>
    <submittedName>
        <fullName evidence="1">Uncharacterized protein</fullName>
    </submittedName>
</protein>
<name>A0A1Z4M2U9_9CYAN</name>
<gene>
    <name evidence="1" type="ORF">NIES267_73480</name>
</gene>
<sequence length="88" mass="10224">MDKPNNNPTFSKHTSVYTNQHGQKIIDFTKINAERLRNKPEGKQNTIQNPRPAIVRNPLPYARMHRFGKWKKYTDKSTLADTGNSTLR</sequence>